<protein>
    <submittedName>
        <fullName evidence="1">Uncharacterized protein</fullName>
    </submittedName>
</protein>
<dbReference type="PaxDb" id="30732-ENSOMEP00000033631"/>
<organism evidence="1 2">
    <name type="scientific">Oryzias melastigma</name>
    <name type="common">Marine medaka</name>
    <dbReference type="NCBI Taxonomy" id="30732"/>
    <lineage>
        <taxon>Eukaryota</taxon>
        <taxon>Metazoa</taxon>
        <taxon>Chordata</taxon>
        <taxon>Craniata</taxon>
        <taxon>Vertebrata</taxon>
        <taxon>Euteleostomi</taxon>
        <taxon>Actinopterygii</taxon>
        <taxon>Neopterygii</taxon>
        <taxon>Teleostei</taxon>
        <taxon>Neoteleostei</taxon>
        <taxon>Acanthomorphata</taxon>
        <taxon>Ovalentaria</taxon>
        <taxon>Atherinomorphae</taxon>
        <taxon>Beloniformes</taxon>
        <taxon>Adrianichthyidae</taxon>
        <taxon>Oryziinae</taxon>
        <taxon>Oryzias</taxon>
    </lineage>
</organism>
<evidence type="ECO:0000313" key="1">
    <source>
        <dbReference type="Ensembl" id="ENSOMEP00000033631.1"/>
    </source>
</evidence>
<dbReference type="Ensembl" id="ENSOMET00000026918.1">
    <property type="protein sequence ID" value="ENSOMEP00000033631.1"/>
    <property type="gene ID" value="ENSOMEG00000019725.1"/>
</dbReference>
<name>A0A3B3DUL4_ORYME</name>
<keyword evidence="2" id="KW-1185">Reference proteome</keyword>
<reference evidence="1" key="1">
    <citation type="submission" date="2025-08" db="UniProtKB">
        <authorList>
            <consortium name="Ensembl"/>
        </authorList>
    </citation>
    <scope>IDENTIFICATION</scope>
</reference>
<dbReference type="Proteomes" id="UP000261560">
    <property type="component" value="Unplaced"/>
</dbReference>
<dbReference type="AlphaFoldDB" id="A0A3B3DUL4"/>
<sequence length="70" mass="8203">MKTQKRLWETVLGIFVIQHTGFQCFFRLVCALNLSFRPELKYTFEVLKKIIMGLDGNKLSNKVLKTELPQ</sequence>
<accession>A0A3B3DUL4</accession>
<evidence type="ECO:0000313" key="2">
    <source>
        <dbReference type="Proteomes" id="UP000261560"/>
    </source>
</evidence>
<proteinExistence type="predicted"/>
<reference evidence="1" key="2">
    <citation type="submission" date="2025-09" db="UniProtKB">
        <authorList>
            <consortium name="Ensembl"/>
        </authorList>
    </citation>
    <scope>IDENTIFICATION</scope>
</reference>